<dbReference type="VEuPathDB" id="VectorBase:GAUT047607"/>
<protein>
    <submittedName>
        <fullName evidence="2">Uncharacterized protein</fullName>
    </submittedName>
</protein>
<accession>A0A1A9VU14</accession>
<dbReference type="STRING" id="7395.A0A1A9VU14"/>
<evidence type="ECO:0000313" key="2">
    <source>
        <dbReference type="EnsemblMetazoa" id="GAUT047607-PA"/>
    </source>
</evidence>
<keyword evidence="3" id="KW-1185">Reference proteome</keyword>
<proteinExistence type="predicted"/>
<dbReference type="Proteomes" id="UP000078200">
    <property type="component" value="Unassembled WGS sequence"/>
</dbReference>
<evidence type="ECO:0000256" key="1">
    <source>
        <dbReference type="SAM" id="MobiDB-lite"/>
    </source>
</evidence>
<sequence>MKSSTSGNDMEPAVGASSSTVEDGNASLLNANEVSNIREMSITSPKLENSGNSSIDLKINITNRSLDYLGEYEVLRKRVNPPKISNREVLFAKPTAKPNETNVEVNIFCNQKGIIHPRDSYKTPQIRGVKRELAKKELRRELAANWRDKKILRCCKALRAAGNFDSLPSAAVARKIRSEFKRSQDRDPDAFCDLYKMQQDKNWSIFIQRISSPLEIYLYSENQLNLLFKNKGRLFKMSKKTLFFDATASVVEKINKESKRIFLYSSILHARDENENDGILMPKAEAVLCNLCLKTFCQQHRMRWPICQRIVTDWSKAVITAVISAFNDMKSISTYLHKCHNFLIQRGGNLEFLVVQLCCSHIIRMAQKDIATCFENQEVLDFYTKQIIWAIQISGLAEFYSWLKGFFTILTQKNVDGRIEEILGNLKNKTSTGDVTVEAGEEKECLKGEIPLYEQSPFYT</sequence>
<reference evidence="2" key="1">
    <citation type="submission" date="2020-05" db="UniProtKB">
        <authorList>
            <consortium name="EnsemblMetazoa"/>
        </authorList>
    </citation>
    <scope>IDENTIFICATION</scope>
    <source>
        <strain evidence="2">TTRI</strain>
    </source>
</reference>
<dbReference type="EnsemblMetazoa" id="GAUT047607-RA">
    <property type="protein sequence ID" value="GAUT047607-PA"/>
    <property type="gene ID" value="GAUT047607"/>
</dbReference>
<organism evidence="2 3">
    <name type="scientific">Glossina austeni</name>
    <name type="common">Savannah tsetse fly</name>
    <dbReference type="NCBI Taxonomy" id="7395"/>
    <lineage>
        <taxon>Eukaryota</taxon>
        <taxon>Metazoa</taxon>
        <taxon>Ecdysozoa</taxon>
        <taxon>Arthropoda</taxon>
        <taxon>Hexapoda</taxon>
        <taxon>Insecta</taxon>
        <taxon>Pterygota</taxon>
        <taxon>Neoptera</taxon>
        <taxon>Endopterygota</taxon>
        <taxon>Diptera</taxon>
        <taxon>Brachycera</taxon>
        <taxon>Muscomorpha</taxon>
        <taxon>Hippoboscoidea</taxon>
        <taxon>Glossinidae</taxon>
        <taxon>Glossina</taxon>
    </lineage>
</organism>
<dbReference type="AlphaFoldDB" id="A0A1A9VU14"/>
<name>A0A1A9VU14_GLOAU</name>
<feature type="region of interest" description="Disordered" evidence="1">
    <location>
        <begin position="1"/>
        <end position="23"/>
    </location>
</feature>
<evidence type="ECO:0000313" key="3">
    <source>
        <dbReference type="Proteomes" id="UP000078200"/>
    </source>
</evidence>